<dbReference type="GeneTree" id="ENSGT00940000179668"/>
<evidence type="ECO:0000313" key="3">
    <source>
        <dbReference type="Proteomes" id="UP000261360"/>
    </source>
</evidence>
<organism evidence="2 3">
    <name type="scientific">Seriola lalandi dorsalis</name>
    <dbReference type="NCBI Taxonomy" id="1841481"/>
    <lineage>
        <taxon>Eukaryota</taxon>
        <taxon>Metazoa</taxon>
        <taxon>Chordata</taxon>
        <taxon>Craniata</taxon>
        <taxon>Vertebrata</taxon>
        <taxon>Euteleostomi</taxon>
        <taxon>Actinopterygii</taxon>
        <taxon>Neopterygii</taxon>
        <taxon>Teleostei</taxon>
        <taxon>Neoteleostei</taxon>
        <taxon>Acanthomorphata</taxon>
        <taxon>Carangaria</taxon>
        <taxon>Carangiformes</taxon>
        <taxon>Carangidae</taxon>
        <taxon>Seriola</taxon>
    </lineage>
</organism>
<feature type="signal peptide" evidence="1">
    <location>
        <begin position="1"/>
        <end position="20"/>
    </location>
</feature>
<name>A0A3B4YHK3_SERLL</name>
<reference evidence="2" key="2">
    <citation type="submission" date="2025-09" db="UniProtKB">
        <authorList>
            <consortium name="Ensembl"/>
        </authorList>
    </citation>
    <scope>IDENTIFICATION</scope>
</reference>
<accession>A0A3B4YHK3</accession>
<evidence type="ECO:0000256" key="1">
    <source>
        <dbReference type="SAM" id="SignalP"/>
    </source>
</evidence>
<proteinExistence type="predicted"/>
<dbReference type="Ensembl" id="ENSSLDT00000028530.1">
    <property type="protein sequence ID" value="ENSSLDP00000027691.1"/>
    <property type="gene ID" value="ENSSLDG00000021473.1"/>
</dbReference>
<protein>
    <recommendedName>
        <fullName evidence="4">Kit ligand</fullName>
    </recommendedName>
</protein>
<feature type="chain" id="PRO_5017454110" description="Kit ligand" evidence="1">
    <location>
        <begin position="21"/>
        <end position="94"/>
    </location>
</feature>
<evidence type="ECO:0000313" key="2">
    <source>
        <dbReference type="Ensembl" id="ENSSLDP00000027691.1"/>
    </source>
</evidence>
<evidence type="ECO:0008006" key="4">
    <source>
        <dbReference type="Google" id="ProtNLM"/>
    </source>
</evidence>
<dbReference type="AlphaFoldDB" id="A0A3B4YHK3"/>
<keyword evidence="3" id="KW-1185">Reference proteome</keyword>
<keyword evidence="1" id="KW-0732">Signal</keyword>
<sequence length="94" mass="11121">MEQHFRIALWMFCLVGYLQAKPCYHFNIDDLDFDNLLKDVSCVSYFMIKGMYSTSSPHVQANSNEFQRENKTFAVFVKDFESFLKQLNDNPKMC</sequence>
<reference evidence="2" key="1">
    <citation type="submission" date="2025-08" db="UniProtKB">
        <authorList>
            <consortium name="Ensembl"/>
        </authorList>
    </citation>
    <scope>IDENTIFICATION</scope>
</reference>
<dbReference type="Proteomes" id="UP000261360">
    <property type="component" value="Unplaced"/>
</dbReference>